<dbReference type="Proteomes" id="UP001059971">
    <property type="component" value="Chromosome 1"/>
</dbReference>
<name>A0ABM7G4A4_9SPHN</name>
<organism evidence="1 2">
    <name type="scientific">Sphingomonas bisphenolicum</name>
    <dbReference type="NCBI Taxonomy" id="296544"/>
    <lineage>
        <taxon>Bacteria</taxon>
        <taxon>Pseudomonadati</taxon>
        <taxon>Pseudomonadota</taxon>
        <taxon>Alphaproteobacteria</taxon>
        <taxon>Sphingomonadales</taxon>
        <taxon>Sphingomonadaceae</taxon>
        <taxon>Sphingomonas</taxon>
    </lineage>
</organism>
<protein>
    <submittedName>
        <fullName evidence="1">Uncharacterized protein</fullName>
    </submittedName>
</protein>
<evidence type="ECO:0000313" key="1">
    <source>
        <dbReference type="EMBL" id="BBF70221.1"/>
    </source>
</evidence>
<sequence>MIEGIAPFSSPVLLTDDGSAWVPDAFAAGHYRLLPICKGIEMGWAPVEQISKAIIVFAGGTPMSPTGEIVATALSRDGLSRLIADLQSIDRQWSAM</sequence>
<evidence type="ECO:0000313" key="2">
    <source>
        <dbReference type="Proteomes" id="UP001059971"/>
    </source>
</evidence>
<dbReference type="EMBL" id="AP018817">
    <property type="protein sequence ID" value="BBF70221.1"/>
    <property type="molecule type" value="Genomic_DNA"/>
</dbReference>
<proteinExistence type="predicted"/>
<reference evidence="1" key="1">
    <citation type="submission" date="2018-07" db="EMBL/GenBank/DDBJ databases">
        <title>Complete genome sequence of Sphingomonas bisphenolicum strain AO1, a bisphenol A degradative bacterium isolated from Japanese farm field.</title>
        <authorList>
            <person name="Murakami M."/>
            <person name="Koh M."/>
            <person name="Koba S."/>
            <person name="Matsumura Y."/>
        </authorList>
    </citation>
    <scope>NUCLEOTIDE SEQUENCE</scope>
    <source>
        <strain evidence="1">AO1</strain>
    </source>
</reference>
<gene>
    <name evidence="1" type="ORF">SBA_ch1_24210</name>
</gene>
<dbReference type="RefSeq" id="WP_261934634.1">
    <property type="nucleotide sequence ID" value="NZ_AP018817.1"/>
</dbReference>
<keyword evidence="2" id="KW-1185">Reference proteome</keyword>
<accession>A0ABM7G4A4</accession>